<dbReference type="Proteomes" id="UP000236291">
    <property type="component" value="Unassembled WGS sequence"/>
</dbReference>
<name>A0A2K3MJ91_TRIPR</name>
<reference evidence="2 3" key="1">
    <citation type="journal article" date="2014" name="Am. J. Bot.">
        <title>Genome assembly and annotation for red clover (Trifolium pratense; Fabaceae).</title>
        <authorList>
            <person name="Istvanek J."/>
            <person name="Jaros M."/>
            <person name="Krenek A."/>
            <person name="Repkova J."/>
        </authorList>
    </citation>
    <scope>NUCLEOTIDE SEQUENCE [LARGE SCALE GENOMIC DNA]</scope>
    <source>
        <strain evidence="3">cv. Tatra</strain>
        <tissue evidence="2">Young leaves</tissue>
    </source>
</reference>
<organism evidence="2 3">
    <name type="scientific">Trifolium pratense</name>
    <name type="common">Red clover</name>
    <dbReference type="NCBI Taxonomy" id="57577"/>
    <lineage>
        <taxon>Eukaryota</taxon>
        <taxon>Viridiplantae</taxon>
        <taxon>Streptophyta</taxon>
        <taxon>Embryophyta</taxon>
        <taxon>Tracheophyta</taxon>
        <taxon>Spermatophyta</taxon>
        <taxon>Magnoliopsida</taxon>
        <taxon>eudicotyledons</taxon>
        <taxon>Gunneridae</taxon>
        <taxon>Pentapetalae</taxon>
        <taxon>rosids</taxon>
        <taxon>fabids</taxon>
        <taxon>Fabales</taxon>
        <taxon>Fabaceae</taxon>
        <taxon>Papilionoideae</taxon>
        <taxon>50 kb inversion clade</taxon>
        <taxon>NPAAA clade</taxon>
        <taxon>Hologalegina</taxon>
        <taxon>IRL clade</taxon>
        <taxon>Trifolieae</taxon>
        <taxon>Trifolium</taxon>
    </lineage>
</organism>
<dbReference type="EMBL" id="ASHM01161205">
    <property type="protein sequence ID" value="PNX64036.1"/>
    <property type="molecule type" value="Genomic_DNA"/>
</dbReference>
<dbReference type="AlphaFoldDB" id="A0A2K3MJ91"/>
<sequence length="44" mass="4912">MHGVKSCGILMAASDSKHENVELLFPPKEAGERIWFGSEDENDH</sequence>
<comment type="caution">
    <text evidence="2">The sequence shown here is derived from an EMBL/GenBank/DDBJ whole genome shotgun (WGS) entry which is preliminary data.</text>
</comment>
<proteinExistence type="predicted"/>
<evidence type="ECO:0000313" key="1">
    <source>
        <dbReference type="EMBL" id="PNX64036.1"/>
    </source>
</evidence>
<gene>
    <name evidence="2" type="ORF">L195_g046951</name>
    <name evidence="1" type="ORF">L195_g061920</name>
</gene>
<dbReference type="Gene3D" id="2.40.50.140">
    <property type="entry name" value="Nucleic acid-binding proteins"/>
    <property type="match status" value="1"/>
</dbReference>
<evidence type="ECO:0000313" key="2">
    <source>
        <dbReference type="EMBL" id="PNX90824.1"/>
    </source>
</evidence>
<dbReference type="GO" id="GO:0016874">
    <property type="term" value="F:ligase activity"/>
    <property type="evidence" value="ECO:0007669"/>
    <property type="project" value="UniProtKB-KW"/>
</dbReference>
<dbReference type="InterPro" id="IPR012340">
    <property type="entry name" value="NA-bd_OB-fold"/>
</dbReference>
<dbReference type="EMBL" id="ASHM01064098">
    <property type="protein sequence ID" value="PNX90824.1"/>
    <property type="molecule type" value="Genomic_DNA"/>
</dbReference>
<keyword evidence="2" id="KW-0436">Ligase</keyword>
<protein>
    <submittedName>
        <fullName evidence="2">Tyrosine-tRNA ligase cytoplasmic-like</fullName>
    </submittedName>
</protein>
<dbReference type="STRING" id="57577.A0A2K3MJ91"/>
<reference evidence="2 3" key="2">
    <citation type="journal article" date="2017" name="Front. Plant Sci.">
        <title>Gene Classification and Mining of Molecular Markers Useful in Red Clover (Trifolium pratense) Breeding.</title>
        <authorList>
            <person name="Istvanek J."/>
            <person name="Dluhosova J."/>
            <person name="Dluhos P."/>
            <person name="Patkova L."/>
            <person name="Nedelnik J."/>
            <person name="Repkova J."/>
        </authorList>
    </citation>
    <scope>NUCLEOTIDE SEQUENCE [LARGE SCALE GENOMIC DNA]</scope>
    <source>
        <strain evidence="3">cv. Tatra</strain>
        <tissue evidence="2">Young leaves</tissue>
    </source>
</reference>
<evidence type="ECO:0000313" key="3">
    <source>
        <dbReference type="Proteomes" id="UP000236291"/>
    </source>
</evidence>
<accession>A0A2K3MJ91</accession>